<dbReference type="Proteomes" id="UP000246635">
    <property type="component" value="Unassembled WGS sequence"/>
</dbReference>
<evidence type="ECO:0000313" key="2">
    <source>
        <dbReference type="Proteomes" id="UP000246635"/>
    </source>
</evidence>
<proteinExistence type="predicted"/>
<keyword evidence="2" id="KW-1185">Reference proteome</keyword>
<reference evidence="1 2" key="1">
    <citation type="submission" date="2018-05" db="EMBL/GenBank/DDBJ databases">
        <title>Genomic Encyclopedia of Type Strains, Phase III (KMG-III): the genomes of soil and plant-associated and newly described type strains.</title>
        <authorList>
            <person name="Whitman W."/>
        </authorList>
    </citation>
    <scope>NUCLEOTIDE SEQUENCE [LARGE SCALE GENOMIC DNA]</scope>
    <source>
        <strain evidence="1 2">CECT 5696</strain>
    </source>
</reference>
<dbReference type="OrthoDB" id="1650227at2"/>
<gene>
    <name evidence="1" type="ORF">DFQ01_12719</name>
</gene>
<dbReference type="Pfam" id="PF14006">
    <property type="entry name" value="YqzL"/>
    <property type="match status" value="1"/>
</dbReference>
<protein>
    <submittedName>
        <fullName evidence="1">YqzL-like protein</fullName>
    </submittedName>
</protein>
<accession>A0A2V2YMJ7</accession>
<organism evidence="1 2">
    <name type="scientific">Paenibacillus cellulosilyticus</name>
    <dbReference type="NCBI Taxonomy" id="375489"/>
    <lineage>
        <taxon>Bacteria</taxon>
        <taxon>Bacillati</taxon>
        <taxon>Bacillota</taxon>
        <taxon>Bacilli</taxon>
        <taxon>Bacillales</taxon>
        <taxon>Paenibacillaceae</taxon>
        <taxon>Paenibacillus</taxon>
    </lineage>
</organism>
<name>A0A2V2YMJ7_9BACL</name>
<comment type="caution">
    <text evidence="1">The sequence shown here is derived from an EMBL/GenBank/DDBJ whole genome shotgun (WGS) entry which is preliminary data.</text>
</comment>
<evidence type="ECO:0000313" key="1">
    <source>
        <dbReference type="EMBL" id="PWV95417.1"/>
    </source>
</evidence>
<dbReference type="InterPro" id="IPR025617">
    <property type="entry name" value="YqzL"/>
</dbReference>
<dbReference type="EMBL" id="QGTQ01000027">
    <property type="protein sequence ID" value="PWV95417.1"/>
    <property type="molecule type" value="Genomic_DNA"/>
</dbReference>
<dbReference type="RefSeq" id="WP_110046442.1">
    <property type="nucleotide sequence ID" value="NZ_CP054609.1"/>
</dbReference>
<dbReference type="AlphaFoldDB" id="A0A2V2YMJ7"/>
<sequence>MRDFSWKYFSLTGNVDAFLLYKEMHQISENNPAEDAAFLEMQEIEEEGTPAPG</sequence>